<sequence>MESQEAESQEAGLPLVLVHGMRLSGTMWRPVIRAIGERHPTAAPDLPGHGARRGEPFTVPGAVAAVTEAMDALGGRAMLVGLSLGGYVAIATAAAHPDRVLGTVAMGCTALPRGAFGAAYRGAARLAARHPRQADRLSRFAFRRTLPPPQARAMVSGGLSCEITPSIIQAVSEMDPPALLSAYPGPVWLVNGERDHFRRHERLFLRACRDGRLIIRPGCGHVTSLTDTADLTCHIRDAATVVAARSHHPSTTEGVR</sequence>
<dbReference type="PANTHER" id="PTHR43798">
    <property type="entry name" value="MONOACYLGLYCEROL LIPASE"/>
    <property type="match status" value="1"/>
</dbReference>
<protein>
    <submittedName>
        <fullName evidence="2">Alpha/beta fold hydrolase</fullName>
    </submittedName>
</protein>
<proteinExistence type="predicted"/>
<dbReference type="EMBL" id="JAVRFE010000012">
    <property type="protein sequence ID" value="MDT0456406.1"/>
    <property type="molecule type" value="Genomic_DNA"/>
</dbReference>
<comment type="caution">
    <text evidence="2">The sequence shown here is derived from an EMBL/GenBank/DDBJ whole genome shotgun (WGS) entry which is preliminary data.</text>
</comment>
<dbReference type="Gene3D" id="3.40.50.1820">
    <property type="entry name" value="alpha/beta hydrolase"/>
    <property type="match status" value="1"/>
</dbReference>
<gene>
    <name evidence="2" type="ORF">RM550_11725</name>
</gene>
<feature type="domain" description="AB hydrolase-1" evidence="1">
    <location>
        <begin position="15"/>
        <end position="225"/>
    </location>
</feature>
<dbReference type="InterPro" id="IPR029058">
    <property type="entry name" value="AB_hydrolase_fold"/>
</dbReference>
<name>A0ABU2T6I1_9ACTN</name>
<dbReference type="Proteomes" id="UP001180551">
    <property type="component" value="Unassembled WGS sequence"/>
</dbReference>
<dbReference type="InterPro" id="IPR000073">
    <property type="entry name" value="AB_hydrolase_1"/>
</dbReference>
<keyword evidence="2" id="KW-0378">Hydrolase</keyword>
<dbReference type="PANTHER" id="PTHR43798:SF5">
    <property type="entry name" value="MONOACYLGLYCEROL LIPASE ABHD6"/>
    <property type="match status" value="1"/>
</dbReference>
<evidence type="ECO:0000259" key="1">
    <source>
        <dbReference type="Pfam" id="PF12697"/>
    </source>
</evidence>
<evidence type="ECO:0000313" key="3">
    <source>
        <dbReference type="Proteomes" id="UP001180551"/>
    </source>
</evidence>
<dbReference type="InterPro" id="IPR050266">
    <property type="entry name" value="AB_hydrolase_sf"/>
</dbReference>
<keyword evidence="3" id="KW-1185">Reference proteome</keyword>
<dbReference type="SUPFAM" id="SSF53474">
    <property type="entry name" value="alpha/beta-Hydrolases"/>
    <property type="match status" value="1"/>
</dbReference>
<evidence type="ECO:0000313" key="2">
    <source>
        <dbReference type="EMBL" id="MDT0456406.1"/>
    </source>
</evidence>
<dbReference type="RefSeq" id="WP_311623621.1">
    <property type="nucleotide sequence ID" value="NZ_JAVRFE010000012.1"/>
</dbReference>
<reference evidence="2" key="1">
    <citation type="submission" date="2024-05" db="EMBL/GenBank/DDBJ databases">
        <title>30 novel species of actinomycetes from the DSMZ collection.</title>
        <authorList>
            <person name="Nouioui I."/>
        </authorList>
    </citation>
    <scope>NUCLEOTIDE SEQUENCE</scope>
    <source>
        <strain evidence="2">DSM 41527</strain>
    </source>
</reference>
<accession>A0ABU2T6I1</accession>
<dbReference type="Pfam" id="PF12697">
    <property type="entry name" value="Abhydrolase_6"/>
    <property type="match status" value="1"/>
</dbReference>
<organism evidence="2 3">
    <name type="scientific">Streptomyces mooreae</name>
    <dbReference type="NCBI Taxonomy" id="3075523"/>
    <lineage>
        <taxon>Bacteria</taxon>
        <taxon>Bacillati</taxon>
        <taxon>Actinomycetota</taxon>
        <taxon>Actinomycetes</taxon>
        <taxon>Kitasatosporales</taxon>
        <taxon>Streptomycetaceae</taxon>
        <taxon>Streptomyces</taxon>
    </lineage>
</organism>
<dbReference type="PRINTS" id="PR00111">
    <property type="entry name" value="ABHYDROLASE"/>
</dbReference>
<dbReference type="GO" id="GO:0016787">
    <property type="term" value="F:hydrolase activity"/>
    <property type="evidence" value="ECO:0007669"/>
    <property type="project" value="UniProtKB-KW"/>
</dbReference>